<keyword evidence="1" id="KW-1003">Cell membrane</keyword>
<reference evidence="3 5" key="3">
    <citation type="submission" date="2024-09" db="EMBL/GenBank/DDBJ databases">
        <title>Genomes of Rahnella.</title>
        <authorList>
            <person name="Mnguni F.C."/>
            <person name="Shin G.Y."/>
            <person name="Coutinho T."/>
        </authorList>
    </citation>
    <scope>NUCLEOTIDE SEQUENCE [LARGE SCALE GENOMIC DNA]</scope>
    <source>
        <strain evidence="3 5">20WA0057</strain>
    </source>
</reference>
<dbReference type="OrthoDB" id="6476276at2"/>
<reference evidence="2 4" key="2">
    <citation type="journal article" date="2012" name="J. Bacteriol.">
        <title>Complete Genome Sequence of Rahnella sp. Strain Y9602, a Gammaproteobacterium Isolate from Metal- and Radionuclide-Contaminated Soil.</title>
        <authorList>
            <person name="Martinez R.J."/>
            <person name="Bruce D."/>
            <person name="Detter C."/>
            <person name="Goodwin L.A."/>
            <person name="Han J."/>
            <person name="Han C.S."/>
            <person name="Held B."/>
            <person name="Land M.L."/>
            <person name="Mikhailova N."/>
            <person name="Nolan M."/>
            <person name="Pennacchio L."/>
            <person name="Pitluck S."/>
            <person name="Tapia R."/>
            <person name="Woyke T."/>
            <person name="Sobecky P.A."/>
        </authorList>
    </citation>
    <scope>NUCLEOTIDE SEQUENCE [LARGE SCALE GENOMIC DNA]</scope>
    <source>
        <strain evidence="2 4">Y9602</strain>
    </source>
</reference>
<sequence precursor="true">MRNIAKMMGMAVLIAGLAACDGKSTDAPAADKGAPAAAATAATTPVSLLDGKVTFSLPQGMSDQSGKLGTQANNMHVYADSTGQKAVIVILGDNTPESLDVLAGRLQDQQKARDTNLQVVTNKSIQVNGQTLQQYDSVITSAGQKAYSSIVLGKVDSHLLTLQITLPADNQQQAQTDAEAIISTLKIQ</sequence>
<proteinExistence type="inferred from homology"/>
<dbReference type="GO" id="GO:0005886">
    <property type="term" value="C:plasma membrane"/>
    <property type="evidence" value="ECO:0007669"/>
    <property type="project" value="UniProtKB-SubCell"/>
</dbReference>
<dbReference type="PROSITE" id="PS51257">
    <property type="entry name" value="PROKAR_LIPOPROTEIN"/>
    <property type="match status" value="1"/>
</dbReference>
<evidence type="ECO:0000313" key="4">
    <source>
        <dbReference type="Proteomes" id="UP000007257"/>
    </source>
</evidence>
<keyword evidence="1" id="KW-0472">Membrane</keyword>
<dbReference type="GeneID" id="95419510"/>
<dbReference type="InterPro" id="IPR046406">
    <property type="entry name" value="DcrB"/>
</dbReference>
<keyword evidence="1" id="KW-0564">Palmitate</keyword>
<dbReference type="EMBL" id="JBHUCJ010000046">
    <property type="protein sequence ID" value="MFD3225291.1"/>
    <property type="molecule type" value="Genomic_DNA"/>
</dbReference>
<dbReference type="NCBIfam" id="NF008627">
    <property type="entry name" value="PRK11615.1"/>
    <property type="match status" value="1"/>
</dbReference>
<dbReference type="Gene3D" id="3.40.1000.10">
    <property type="entry name" value="Mog1/PsbP, alpha/beta/alpha sandwich"/>
    <property type="match status" value="1"/>
</dbReference>
<keyword evidence="1" id="KW-0732">Signal</keyword>
<organism evidence="2 4">
    <name type="scientific">Rahnella sp. (strain Y9602)</name>
    <dbReference type="NCBI Taxonomy" id="2703885"/>
    <lineage>
        <taxon>Bacteria</taxon>
        <taxon>Pseudomonadati</taxon>
        <taxon>Pseudomonadota</taxon>
        <taxon>Gammaproteobacteria</taxon>
        <taxon>Enterobacterales</taxon>
        <taxon>Yersiniaceae</taxon>
        <taxon>Rahnella</taxon>
    </lineage>
</organism>
<dbReference type="AlphaFoldDB" id="A0A0H3FL96"/>
<evidence type="ECO:0000313" key="5">
    <source>
        <dbReference type="Proteomes" id="UP001598201"/>
    </source>
</evidence>
<dbReference type="KEGG" id="rah:Rahaq_4205"/>
<name>A0A0H3FL96_RAHSY</name>
<comment type="similarity">
    <text evidence="1">Belongs to the DcrB family.</text>
</comment>
<dbReference type="eggNOG" id="ENOG502Z932">
    <property type="taxonomic scope" value="Bacteria"/>
</dbReference>
<comment type="function">
    <text evidence="1">Plays a role in cell envelope biogenesis, maintenance of cell envelope integrity and membrane homeostasis. Essential for lipoprotein maturation under conditions where membrane fluidity may be altered.</text>
</comment>
<dbReference type="HOGENOM" id="CLU_125378_0_0_6"/>
<reference evidence="4" key="1">
    <citation type="submission" date="2011-01" db="EMBL/GenBank/DDBJ databases">
        <title>Complete sequence of chromosome of Rahnella sp. Y9602.</title>
        <authorList>
            <consortium name="US DOE Joint Genome Institute"/>
            <person name="Lucas S."/>
            <person name="Copeland A."/>
            <person name="Lapidus A."/>
            <person name="Cheng J.-F."/>
            <person name="Goodwin L."/>
            <person name="Pitluck S."/>
            <person name="Lu M."/>
            <person name="Detter J.C."/>
            <person name="Han C."/>
            <person name="Tapia R."/>
            <person name="Land M."/>
            <person name="Hauser L."/>
            <person name="Kyrpides N."/>
            <person name="Ivanova N."/>
            <person name="Ovchinnikova G."/>
            <person name="Pagani I."/>
            <person name="Sobecky P.A."/>
            <person name="Martinez R.J."/>
            <person name="Woyke T."/>
        </authorList>
    </citation>
    <scope>NUCLEOTIDE SEQUENCE [LARGE SCALE GENOMIC DNA]</scope>
    <source>
        <strain evidence="4">Y9602</strain>
    </source>
</reference>
<comment type="subcellular location">
    <subcellularLocation>
        <location evidence="1">Cell membrane</location>
        <topology evidence="1">Lipid-anchor</topology>
        <orientation evidence="1">Periplasmic side</orientation>
    </subcellularLocation>
</comment>
<dbReference type="HAMAP" id="MF_02248">
    <property type="entry name" value="DcrB"/>
    <property type="match status" value="1"/>
</dbReference>
<dbReference type="InterPro" id="IPR014894">
    <property type="entry name" value="DcrB/EagT6"/>
</dbReference>
<evidence type="ECO:0000256" key="1">
    <source>
        <dbReference type="HAMAP-Rule" id="MF_02248"/>
    </source>
</evidence>
<keyword evidence="5" id="KW-1185">Reference proteome</keyword>
<evidence type="ECO:0000313" key="3">
    <source>
        <dbReference type="EMBL" id="MFD3225291.1"/>
    </source>
</evidence>
<evidence type="ECO:0000313" key="2">
    <source>
        <dbReference type="EMBL" id="ADW75793.1"/>
    </source>
</evidence>
<dbReference type="EMBL" id="CP002505">
    <property type="protein sequence ID" value="ADW75793.1"/>
    <property type="molecule type" value="Genomic_DNA"/>
</dbReference>
<dbReference type="Proteomes" id="UP001598201">
    <property type="component" value="Unassembled WGS sequence"/>
</dbReference>
<dbReference type="Proteomes" id="UP000007257">
    <property type="component" value="Chromosome"/>
</dbReference>
<dbReference type="Pfam" id="PF08786">
    <property type="entry name" value="DcrB"/>
    <property type="match status" value="1"/>
</dbReference>
<protein>
    <recommendedName>
        <fullName evidence="1">Inner membrane lipoprotein DcrB</fullName>
    </recommendedName>
</protein>
<accession>A0A0H3FL96</accession>
<dbReference type="RefSeq" id="WP_013577480.1">
    <property type="nucleotide sequence ID" value="NC_015061.1"/>
</dbReference>
<keyword evidence="1 2" id="KW-0449">Lipoprotein</keyword>
<gene>
    <name evidence="1" type="primary">dcrB</name>
    <name evidence="2" type="ordered locus">Rahaq_4205</name>
    <name evidence="3" type="ORF">ACFPK4_17270</name>
</gene>